<dbReference type="Pfam" id="PF00250">
    <property type="entry name" value="Forkhead"/>
    <property type="match status" value="1"/>
</dbReference>
<sequence>MPVYRRMERQNIYGGLLSQSPNQNSTSGSYAPLDRAVHEDYQSRRSGGYNDQRGLMLESNDIYSGGPYVRGHPPHNMGMSEPGTLDTFPSDFDPQHSYSIASSMQSGYHSGRGTSQYGYQNAYQGHSGYPSRGTAENEVALHPSAFDTGTLNANSPLAEPEEYLRTKLGLKPGDPINLWSLPDPEPGQRPPHPYPILIRLAIQGSNNKRLTLKGIYEAVEARFEYYKNDPKGAWKGSIRHNLSLNKCFRNVNRPLTEPGKGNYWEIDHSQGEGYKRDRKRKARKNKSGRDKDEDDEDDFSGDSSAALEFLDSDPQSQDSMVVGRASSSRVQASRQSRRSSPYSSPSGGTRCPITSSPRSQVFEDLANSTRFDDPQLLYGSFNTHDRGTAFPTSPRHGYSNLGSHRMQQLPGSPQDIGLLFDEAVSSPEGSADYASSGGYDDPSFLPDTSRSRATRS</sequence>
<protein>
    <recommendedName>
        <fullName evidence="7">Fork-head domain-containing protein</fullName>
    </recommendedName>
</protein>
<dbReference type="GO" id="GO:0005634">
    <property type="term" value="C:nucleus"/>
    <property type="evidence" value="ECO:0007669"/>
    <property type="project" value="UniProtKB-SubCell"/>
</dbReference>
<evidence type="ECO:0000256" key="1">
    <source>
        <dbReference type="ARBA" id="ARBA00023015"/>
    </source>
</evidence>
<keyword evidence="4 5" id="KW-0539">Nucleus</keyword>
<keyword evidence="2 5" id="KW-0238">DNA-binding</keyword>
<dbReference type="GO" id="GO:0000978">
    <property type="term" value="F:RNA polymerase II cis-regulatory region sequence-specific DNA binding"/>
    <property type="evidence" value="ECO:0007669"/>
    <property type="project" value="TreeGrafter"/>
</dbReference>
<evidence type="ECO:0000313" key="8">
    <source>
        <dbReference type="EMBL" id="TFK17478.1"/>
    </source>
</evidence>
<organism evidence="8 9">
    <name type="scientific">Coprinopsis marcescibilis</name>
    <name type="common">Agaric fungus</name>
    <name type="synonym">Psathyrella marcescibilis</name>
    <dbReference type="NCBI Taxonomy" id="230819"/>
    <lineage>
        <taxon>Eukaryota</taxon>
        <taxon>Fungi</taxon>
        <taxon>Dikarya</taxon>
        <taxon>Basidiomycota</taxon>
        <taxon>Agaricomycotina</taxon>
        <taxon>Agaricomycetes</taxon>
        <taxon>Agaricomycetidae</taxon>
        <taxon>Agaricales</taxon>
        <taxon>Agaricineae</taxon>
        <taxon>Psathyrellaceae</taxon>
        <taxon>Coprinopsis</taxon>
    </lineage>
</organism>
<feature type="domain" description="Fork-head" evidence="7">
    <location>
        <begin position="189"/>
        <end position="284"/>
    </location>
</feature>
<evidence type="ECO:0000256" key="5">
    <source>
        <dbReference type="PROSITE-ProRule" id="PRU00089"/>
    </source>
</evidence>
<dbReference type="InterPro" id="IPR036390">
    <property type="entry name" value="WH_DNA-bd_sf"/>
</dbReference>
<evidence type="ECO:0000256" key="2">
    <source>
        <dbReference type="ARBA" id="ARBA00023125"/>
    </source>
</evidence>
<dbReference type="PRINTS" id="PR00053">
    <property type="entry name" value="FORKHEAD"/>
</dbReference>
<dbReference type="Proteomes" id="UP000307440">
    <property type="component" value="Unassembled WGS sequence"/>
</dbReference>
<dbReference type="PANTHER" id="PTHR46078:SF2">
    <property type="entry name" value="FORK-HEAD DOMAIN-CONTAINING PROTEIN"/>
    <property type="match status" value="1"/>
</dbReference>
<proteinExistence type="predicted"/>
<dbReference type="AlphaFoldDB" id="A0A5C3KC34"/>
<name>A0A5C3KC34_COPMA</name>
<feature type="DNA-binding region" description="Fork-head" evidence="5">
    <location>
        <begin position="189"/>
        <end position="284"/>
    </location>
</feature>
<dbReference type="PROSITE" id="PS50039">
    <property type="entry name" value="FORK_HEAD_3"/>
    <property type="match status" value="1"/>
</dbReference>
<dbReference type="STRING" id="230819.A0A5C3KC34"/>
<evidence type="ECO:0000256" key="3">
    <source>
        <dbReference type="ARBA" id="ARBA00023163"/>
    </source>
</evidence>
<dbReference type="PANTHER" id="PTHR46078">
    <property type="entry name" value="FORKHEAD BOX PROTEIN J2 FAMILY MEMBER"/>
    <property type="match status" value="1"/>
</dbReference>
<feature type="compositionally biased region" description="Basic and acidic residues" evidence="6">
    <location>
        <begin position="265"/>
        <end position="275"/>
    </location>
</feature>
<evidence type="ECO:0000256" key="4">
    <source>
        <dbReference type="ARBA" id="ARBA00023242"/>
    </source>
</evidence>
<dbReference type="SMART" id="SM00339">
    <property type="entry name" value="FH"/>
    <property type="match status" value="1"/>
</dbReference>
<feature type="compositionally biased region" description="Basic residues" evidence="6">
    <location>
        <begin position="276"/>
        <end position="286"/>
    </location>
</feature>
<reference evidence="8 9" key="1">
    <citation type="journal article" date="2019" name="Nat. Ecol. Evol.">
        <title>Megaphylogeny resolves global patterns of mushroom evolution.</title>
        <authorList>
            <person name="Varga T."/>
            <person name="Krizsan K."/>
            <person name="Foldi C."/>
            <person name="Dima B."/>
            <person name="Sanchez-Garcia M."/>
            <person name="Sanchez-Ramirez S."/>
            <person name="Szollosi G.J."/>
            <person name="Szarkandi J.G."/>
            <person name="Papp V."/>
            <person name="Albert L."/>
            <person name="Andreopoulos W."/>
            <person name="Angelini C."/>
            <person name="Antonin V."/>
            <person name="Barry K.W."/>
            <person name="Bougher N.L."/>
            <person name="Buchanan P."/>
            <person name="Buyck B."/>
            <person name="Bense V."/>
            <person name="Catcheside P."/>
            <person name="Chovatia M."/>
            <person name="Cooper J."/>
            <person name="Damon W."/>
            <person name="Desjardin D."/>
            <person name="Finy P."/>
            <person name="Geml J."/>
            <person name="Haridas S."/>
            <person name="Hughes K."/>
            <person name="Justo A."/>
            <person name="Karasinski D."/>
            <person name="Kautmanova I."/>
            <person name="Kiss B."/>
            <person name="Kocsube S."/>
            <person name="Kotiranta H."/>
            <person name="LaButti K.M."/>
            <person name="Lechner B.E."/>
            <person name="Liimatainen K."/>
            <person name="Lipzen A."/>
            <person name="Lukacs Z."/>
            <person name="Mihaltcheva S."/>
            <person name="Morgado L.N."/>
            <person name="Niskanen T."/>
            <person name="Noordeloos M.E."/>
            <person name="Ohm R.A."/>
            <person name="Ortiz-Santana B."/>
            <person name="Ovrebo C."/>
            <person name="Racz N."/>
            <person name="Riley R."/>
            <person name="Savchenko A."/>
            <person name="Shiryaev A."/>
            <person name="Soop K."/>
            <person name="Spirin V."/>
            <person name="Szebenyi C."/>
            <person name="Tomsovsky M."/>
            <person name="Tulloss R.E."/>
            <person name="Uehling J."/>
            <person name="Grigoriev I.V."/>
            <person name="Vagvolgyi C."/>
            <person name="Papp T."/>
            <person name="Martin F.M."/>
            <person name="Miettinen O."/>
            <person name="Hibbett D.S."/>
            <person name="Nagy L.G."/>
        </authorList>
    </citation>
    <scope>NUCLEOTIDE SEQUENCE [LARGE SCALE GENOMIC DNA]</scope>
    <source>
        <strain evidence="8 9">CBS 121175</strain>
    </source>
</reference>
<keyword evidence="1" id="KW-0805">Transcription regulation</keyword>
<dbReference type="InterPro" id="IPR045912">
    <property type="entry name" value="FOXJ2/3-like"/>
</dbReference>
<dbReference type="SUPFAM" id="SSF46785">
    <property type="entry name" value="Winged helix' DNA-binding domain"/>
    <property type="match status" value="1"/>
</dbReference>
<evidence type="ECO:0000259" key="7">
    <source>
        <dbReference type="PROSITE" id="PS50039"/>
    </source>
</evidence>
<keyword evidence="9" id="KW-1185">Reference proteome</keyword>
<comment type="subcellular location">
    <subcellularLocation>
        <location evidence="5">Nucleus</location>
    </subcellularLocation>
</comment>
<feature type="region of interest" description="Disordered" evidence="6">
    <location>
        <begin position="258"/>
        <end position="456"/>
    </location>
</feature>
<dbReference type="OrthoDB" id="5954824at2759"/>
<dbReference type="Gene3D" id="1.10.10.10">
    <property type="entry name" value="Winged helix-like DNA-binding domain superfamily/Winged helix DNA-binding domain"/>
    <property type="match status" value="1"/>
</dbReference>
<keyword evidence="3" id="KW-0804">Transcription</keyword>
<feature type="compositionally biased region" description="Low complexity" evidence="6">
    <location>
        <begin position="322"/>
        <end position="347"/>
    </location>
</feature>
<dbReference type="InterPro" id="IPR036388">
    <property type="entry name" value="WH-like_DNA-bd_sf"/>
</dbReference>
<dbReference type="CDD" id="cd00059">
    <property type="entry name" value="FH_FOX"/>
    <property type="match status" value="1"/>
</dbReference>
<accession>A0A5C3KC34</accession>
<dbReference type="InterPro" id="IPR001766">
    <property type="entry name" value="Fork_head_dom"/>
</dbReference>
<dbReference type="GO" id="GO:0000981">
    <property type="term" value="F:DNA-binding transcription factor activity, RNA polymerase II-specific"/>
    <property type="evidence" value="ECO:0007669"/>
    <property type="project" value="TreeGrafter"/>
</dbReference>
<dbReference type="EMBL" id="ML210504">
    <property type="protein sequence ID" value="TFK17478.1"/>
    <property type="molecule type" value="Genomic_DNA"/>
</dbReference>
<feature type="compositionally biased region" description="Polar residues" evidence="6">
    <location>
        <begin position="400"/>
        <end position="411"/>
    </location>
</feature>
<gene>
    <name evidence="8" type="ORF">FA15DRAFT_761043</name>
</gene>
<evidence type="ECO:0000256" key="6">
    <source>
        <dbReference type="SAM" id="MobiDB-lite"/>
    </source>
</evidence>
<evidence type="ECO:0000313" key="9">
    <source>
        <dbReference type="Proteomes" id="UP000307440"/>
    </source>
</evidence>